<evidence type="ECO:0000313" key="3">
    <source>
        <dbReference type="Proteomes" id="UP000186817"/>
    </source>
</evidence>
<dbReference type="OrthoDB" id="10333869at2759"/>
<sequence length="205" mass="22114">MDANCAGSSAAHTAGSPTAKIKSSWVGKATLAEVFVGERAAASSSDVVAVSPASGDLKDQVVVGCHFSHRKKSHKVAQKVAVVLGLRGPDQPVAPRFVDEKAEAHLLRFRAHLYVKDKSMGQILAYVLKVKPRKVIHSSKESVEDKMAGAHAMATLEHMARDPNKRSEVVAQQSEPVVLTEEEELRLSQGQAVQRPEAQKFEGVF</sequence>
<evidence type="ECO:0000313" key="2">
    <source>
        <dbReference type="EMBL" id="OLQ07934.1"/>
    </source>
</evidence>
<dbReference type="AlphaFoldDB" id="A0A1Q9EKF4"/>
<gene>
    <name evidence="2" type="ORF">AK812_SmicGene8591</name>
</gene>
<name>A0A1Q9EKF4_SYMMI</name>
<dbReference type="Proteomes" id="UP000186817">
    <property type="component" value="Unassembled WGS sequence"/>
</dbReference>
<evidence type="ECO:0000256" key="1">
    <source>
        <dbReference type="SAM" id="MobiDB-lite"/>
    </source>
</evidence>
<feature type="region of interest" description="Disordered" evidence="1">
    <location>
        <begin position="160"/>
        <end position="192"/>
    </location>
</feature>
<protein>
    <submittedName>
        <fullName evidence="2">Uncharacterized protein</fullName>
    </submittedName>
</protein>
<comment type="caution">
    <text evidence="2">The sequence shown here is derived from an EMBL/GenBank/DDBJ whole genome shotgun (WGS) entry which is preliminary data.</text>
</comment>
<keyword evidence="3" id="KW-1185">Reference proteome</keyword>
<organism evidence="2 3">
    <name type="scientific">Symbiodinium microadriaticum</name>
    <name type="common">Dinoflagellate</name>
    <name type="synonym">Zooxanthella microadriatica</name>
    <dbReference type="NCBI Taxonomy" id="2951"/>
    <lineage>
        <taxon>Eukaryota</taxon>
        <taxon>Sar</taxon>
        <taxon>Alveolata</taxon>
        <taxon>Dinophyceae</taxon>
        <taxon>Suessiales</taxon>
        <taxon>Symbiodiniaceae</taxon>
        <taxon>Symbiodinium</taxon>
    </lineage>
</organism>
<reference evidence="2 3" key="1">
    <citation type="submission" date="2016-02" db="EMBL/GenBank/DDBJ databases">
        <title>Genome analysis of coral dinoflagellate symbionts highlights evolutionary adaptations to a symbiotic lifestyle.</title>
        <authorList>
            <person name="Aranda M."/>
            <person name="Li Y."/>
            <person name="Liew Y.J."/>
            <person name="Baumgarten S."/>
            <person name="Simakov O."/>
            <person name="Wilson M."/>
            <person name="Piel J."/>
            <person name="Ashoor H."/>
            <person name="Bougouffa S."/>
            <person name="Bajic V.B."/>
            <person name="Ryu T."/>
            <person name="Ravasi T."/>
            <person name="Bayer T."/>
            <person name="Micklem G."/>
            <person name="Kim H."/>
            <person name="Bhak J."/>
            <person name="Lajeunesse T.C."/>
            <person name="Voolstra C.R."/>
        </authorList>
    </citation>
    <scope>NUCLEOTIDE SEQUENCE [LARGE SCALE GENOMIC DNA]</scope>
    <source>
        <strain evidence="2 3">CCMP2467</strain>
    </source>
</reference>
<proteinExistence type="predicted"/>
<accession>A0A1Q9EKF4</accession>
<dbReference type="EMBL" id="LSRX01000128">
    <property type="protein sequence ID" value="OLQ07934.1"/>
    <property type="molecule type" value="Genomic_DNA"/>
</dbReference>